<evidence type="ECO:0000259" key="1">
    <source>
        <dbReference type="Pfam" id="PF12697"/>
    </source>
</evidence>
<dbReference type="EMBL" id="SMKR01000068">
    <property type="protein sequence ID" value="TDD23928.1"/>
    <property type="molecule type" value="Genomic_DNA"/>
</dbReference>
<evidence type="ECO:0000313" key="3">
    <source>
        <dbReference type="Proteomes" id="UP000295172"/>
    </source>
</evidence>
<reference evidence="2 3" key="1">
    <citation type="submission" date="2019-02" db="EMBL/GenBank/DDBJ databases">
        <title>Draft genome sequences of novel Actinobacteria.</title>
        <authorList>
            <person name="Sahin N."/>
            <person name="Ay H."/>
            <person name="Saygin H."/>
        </authorList>
    </citation>
    <scope>NUCLEOTIDE SEQUENCE [LARGE SCALE GENOMIC DNA]</scope>
    <source>
        <strain evidence="2 3">16K104</strain>
    </source>
</reference>
<sequence>MSTVTSADGTTIAFDAIGTGQPLIMIDGATAHRAVNPSNAEVAKLLSDQFRTSIYDRRGRGESTDTKPYAIQREIEDLAALIEDAGQPAVVFGWSSGGLLALDAAAAGLPITALALFEPPVVVDDTRPPLPADYVERLEASVEAGRPGDAVELFMTAAANMPAEFVDMMRGTPIWTGVEQIAGTIAYDGRIMGTTMSGNPLPADRWAAVDVPVLVMHGDSTPPYLKTGPAAVAELLPTARLLPVPGENHNVEPPVLAPVLRQFGKEL</sequence>
<dbReference type="SUPFAM" id="SSF53474">
    <property type="entry name" value="alpha/beta-Hydrolases"/>
    <property type="match status" value="1"/>
</dbReference>
<proteinExistence type="predicted"/>
<dbReference type="OrthoDB" id="63519at2"/>
<dbReference type="InterPro" id="IPR050471">
    <property type="entry name" value="AB_hydrolase"/>
</dbReference>
<name>A0A4R4X152_9ACTN</name>
<dbReference type="PANTHER" id="PTHR43433">
    <property type="entry name" value="HYDROLASE, ALPHA/BETA FOLD FAMILY PROTEIN"/>
    <property type="match status" value="1"/>
</dbReference>
<dbReference type="RefSeq" id="WP_132321246.1">
    <property type="nucleotide sequence ID" value="NZ_SMKR01000068.1"/>
</dbReference>
<dbReference type="Gene3D" id="3.40.50.1820">
    <property type="entry name" value="alpha/beta hydrolase"/>
    <property type="match status" value="1"/>
</dbReference>
<keyword evidence="3" id="KW-1185">Reference proteome</keyword>
<evidence type="ECO:0000313" key="2">
    <source>
        <dbReference type="EMBL" id="TDD23928.1"/>
    </source>
</evidence>
<protein>
    <submittedName>
        <fullName evidence="2">Alpha/beta hydrolase</fullName>
    </submittedName>
</protein>
<gene>
    <name evidence="2" type="ORF">E1218_17105</name>
</gene>
<dbReference type="PANTHER" id="PTHR43433:SF5">
    <property type="entry name" value="AB HYDROLASE-1 DOMAIN-CONTAINING PROTEIN"/>
    <property type="match status" value="1"/>
</dbReference>
<organism evidence="2 3">
    <name type="scientific">Kribbella turkmenica</name>
    <dbReference type="NCBI Taxonomy" id="2530375"/>
    <lineage>
        <taxon>Bacteria</taxon>
        <taxon>Bacillati</taxon>
        <taxon>Actinomycetota</taxon>
        <taxon>Actinomycetes</taxon>
        <taxon>Propionibacteriales</taxon>
        <taxon>Kribbellaceae</taxon>
        <taxon>Kribbella</taxon>
    </lineage>
</organism>
<dbReference type="Proteomes" id="UP000295172">
    <property type="component" value="Unassembled WGS sequence"/>
</dbReference>
<dbReference type="InterPro" id="IPR029058">
    <property type="entry name" value="AB_hydrolase_fold"/>
</dbReference>
<dbReference type="AlphaFoldDB" id="A0A4R4X152"/>
<dbReference type="GO" id="GO:0016787">
    <property type="term" value="F:hydrolase activity"/>
    <property type="evidence" value="ECO:0007669"/>
    <property type="project" value="UniProtKB-KW"/>
</dbReference>
<dbReference type="Pfam" id="PF12697">
    <property type="entry name" value="Abhydrolase_6"/>
    <property type="match status" value="1"/>
</dbReference>
<accession>A0A4R4X152</accession>
<comment type="caution">
    <text evidence="2">The sequence shown here is derived from an EMBL/GenBank/DDBJ whole genome shotgun (WGS) entry which is preliminary data.</text>
</comment>
<feature type="domain" description="AB hydrolase-1" evidence="1">
    <location>
        <begin position="40"/>
        <end position="253"/>
    </location>
</feature>
<keyword evidence="2" id="KW-0378">Hydrolase</keyword>
<dbReference type="InterPro" id="IPR000073">
    <property type="entry name" value="AB_hydrolase_1"/>
</dbReference>